<dbReference type="Gene3D" id="3.40.710.10">
    <property type="entry name" value="DD-peptidase/beta-lactamase superfamily"/>
    <property type="match status" value="1"/>
</dbReference>
<feature type="domain" description="Penicillin-binding protein transpeptidase" evidence="5">
    <location>
        <begin position="381"/>
        <end position="687"/>
    </location>
</feature>
<dbReference type="GO" id="GO:0008658">
    <property type="term" value="F:penicillin binding"/>
    <property type="evidence" value="ECO:0007669"/>
    <property type="project" value="InterPro"/>
</dbReference>
<dbReference type="PANTHER" id="PTHR30627">
    <property type="entry name" value="PEPTIDOGLYCAN D,D-TRANSPEPTIDASE"/>
    <property type="match status" value="1"/>
</dbReference>
<comment type="caution">
    <text evidence="7">The sequence shown here is derived from an EMBL/GenBank/DDBJ whole genome shotgun (WGS) entry which is preliminary data.</text>
</comment>
<comment type="subcellular location">
    <subcellularLocation>
        <location evidence="1">Membrane</location>
    </subcellularLocation>
</comment>
<evidence type="ECO:0000256" key="1">
    <source>
        <dbReference type="ARBA" id="ARBA00004370"/>
    </source>
</evidence>
<accession>A0A927RC35</accession>
<evidence type="ECO:0000313" key="8">
    <source>
        <dbReference type="Proteomes" id="UP000638648"/>
    </source>
</evidence>
<dbReference type="EMBL" id="JADBEM010000001">
    <property type="protein sequence ID" value="MBE1610832.1"/>
    <property type="molecule type" value="Genomic_DNA"/>
</dbReference>
<evidence type="ECO:0000256" key="3">
    <source>
        <dbReference type="ARBA" id="ARBA00023136"/>
    </source>
</evidence>
<keyword evidence="8" id="KW-1185">Reference proteome</keyword>
<dbReference type="GO" id="GO:0051301">
    <property type="term" value="P:cell division"/>
    <property type="evidence" value="ECO:0007669"/>
    <property type="project" value="UniProtKB-KW"/>
</dbReference>
<feature type="region of interest" description="Disordered" evidence="4">
    <location>
        <begin position="1"/>
        <end position="133"/>
    </location>
</feature>
<dbReference type="SUPFAM" id="SSF56519">
    <property type="entry name" value="Penicillin binding protein dimerisation domain"/>
    <property type="match status" value="1"/>
</dbReference>
<dbReference type="InterPro" id="IPR050515">
    <property type="entry name" value="Beta-lactam/transpept"/>
</dbReference>
<dbReference type="Gene3D" id="3.90.1310.10">
    <property type="entry name" value="Penicillin-binding protein 2a (Domain 2)"/>
    <property type="match status" value="1"/>
</dbReference>
<dbReference type="Gene3D" id="3.30.450.330">
    <property type="match status" value="1"/>
</dbReference>
<dbReference type="Pfam" id="PF00905">
    <property type="entry name" value="Transpeptidase"/>
    <property type="match status" value="1"/>
</dbReference>
<evidence type="ECO:0000259" key="6">
    <source>
        <dbReference type="Pfam" id="PF03717"/>
    </source>
</evidence>
<organism evidence="7 8">
    <name type="scientific">Actinopolymorpha pittospori</name>
    <dbReference type="NCBI Taxonomy" id="648752"/>
    <lineage>
        <taxon>Bacteria</taxon>
        <taxon>Bacillati</taxon>
        <taxon>Actinomycetota</taxon>
        <taxon>Actinomycetes</taxon>
        <taxon>Propionibacteriales</taxon>
        <taxon>Actinopolymorphaceae</taxon>
        <taxon>Actinopolymorpha</taxon>
    </lineage>
</organism>
<name>A0A927RC35_9ACTN</name>
<evidence type="ECO:0000256" key="2">
    <source>
        <dbReference type="ARBA" id="ARBA00007171"/>
    </source>
</evidence>
<evidence type="ECO:0000259" key="5">
    <source>
        <dbReference type="Pfam" id="PF00905"/>
    </source>
</evidence>
<evidence type="ECO:0000313" key="7">
    <source>
        <dbReference type="EMBL" id="MBE1610832.1"/>
    </source>
</evidence>
<feature type="compositionally biased region" description="Basic and acidic residues" evidence="4">
    <location>
        <begin position="32"/>
        <end position="58"/>
    </location>
</feature>
<protein>
    <submittedName>
        <fullName evidence="7">Cell division protein FtsI (Penicillin-binding protein 3)</fullName>
    </submittedName>
</protein>
<dbReference type="GO" id="GO:0005886">
    <property type="term" value="C:plasma membrane"/>
    <property type="evidence" value="ECO:0007669"/>
    <property type="project" value="TreeGrafter"/>
</dbReference>
<dbReference type="InterPro" id="IPR001460">
    <property type="entry name" value="PCN-bd_Tpept"/>
</dbReference>
<dbReference type="RefSeq" id="WP_238361733.1">
    <property type="nucleotide sequence ID" value="NZ_BAABJL010000250.1"/>
</dbReference>
<feature type="domain" description="Penicillin-binding protein dimerisation" evidence="6">
    <location>
        <begin position="185"/>
        <end position="335"/>
    </location>
</feature>
<evidence type="ECO:0000256" key="4">
    <source>
        <dbReference type="SAM" id="MobiDB-lite"/>
    </source>
</evidence>
<dbReference type="InterPro" id="IPR005311">
    <property type="entry name" value="PBP_dimer"/>
</dbReference>
<dbReference type="SUPFAM" id="SSF56601">
    <property type="entry name" value="beta-lactamase/transpeptidase-like"/>
    <property type="match status" value="1"/>
</dbReference>
<dbReference type="Proteomes" id="UP000638648">
    <property type="component" value="Unassembled WGS sequence"/>
</dbReference>
<keyword evidence="3" id="KW-0472">Membrane</keyword>
<sequence length="710" mass="75003">MTAAGPPKRPGQGDAAGGERRQVPRKKPSPTRRTDPPEPRARKAGERGSEPTSRRGTGDRQAAGRAGSGRAGKPRSATSGSGTSRSKLTASASPRASRRRPPDPAGLAGLRPRPAREARVVRPSPRRPGRTFRLGGSDRRLRVGFIVVAFVMSVFAGRLVQLQGFDGAQYAHAAVQERISKVTLHATRGEITDAAGVPLATTVDTLAVTADPKLTRPNAVQIAETLAPVLKVDSADLVPKLRTPNSRFVYLARKVPAATWKKAREALRTEGLSGGVLTEPDPLRTYPSGAVAANIVGFVGSEGKGLSGLEYALDDKLAGKDGHMVYERGLNGQQIPLANSTEQDPVPGANVRLTINRDVQWAAQKAITEQVRRTKSRSGDAIVIDTRTGEVVAAATAPTFNPNAPTKSTAFDRVNRPLQEMYEPGSVEKVLTAASLIDAGYVTPETRIRVPGSLVRDGRRIGDYWDHGTINLTFAGALAKSSNVGTILAAERMPMQLQEDYLRKFGIGQPTGIGLPGEAKGLLADAKDWNSLRRATISFGQGLSVNAIQMASAVATVANGGVRVEPSLVKGFVDDEGKLTPNPAPKRTRVVSAKAASTVAQMMEQVVQGEDALSKKAAIPGYRIAGKTGTAQRADSDCGCYRGYTASFAGFAPADAPRFVVYVALQDPKGGDNSGSGLAAPVFHDIMAFTLQKYGVPPTGATSPTMPLTW</sequence>
<feature type="compositionally biased region" description="Low complexity" evidence="4">
    <location>
        <begin position="74"/>
        <end position="95"/>
    </location>
</feature>
<proteinExistence type="inferred from homology"/>
<dbReference type="PANTHER" id="PTHR30627:SF1">
    <property type="entry name" value="PEPTIDOGLYCAN D,D-TRANSPEPTIDASE FTSI"/>
    <property type="match status" value="1"/>
</dbReference>
<dbReference type="InterPro" id="IPR036138">
    <property type="entry name" value="PBP_dimer_sf"/>
</dbReference>
<keyword evidence="7" id="KW-0132">Cell division</keyword>
<dbReference type="Pfam" id="PF03717">
    <property type="entry name" value="PBP_dimer"/>
    <property type="match status" value="1"/>
</dbReference>
<reference evidence="7" key="1">
    <citation type="submission" date="2020-10" db="EMBL/GenBank/DDBJ databases">
        <title>Sequencing the genomes of 1000 actinobacteria strains.</title>
        <authorList>
            <person name="Klenk H.-P."/>
        </authorList>
    </citation>
    <scope>NUCLEOTIDE SEQUENCE</scope>
    <source>
        <strain evidence="7">DSM 45354</strain>
    </source>
</reference>
<keyword evidence="7" id="KW-0131">Cell cycle</keyword>
<comment type="similarity">
    <text evidence="2">Belongs to the transpeptidase family.</text>
</comment>
<gene>
    <name evidence="7" type="ORF">HEB94_007680</name>
</gene>
<dbReference type="AlphaFoldDB" id="A0A927RC35"/>
<dbReference type="InterPro" id="IPR012338">
    <property type="entry name" value="Beta-lactam/transpept-like"/>
</dbReference>
<dbReference type="GO" id="GO:0071555">
    <property type="term" value="P:cell wall organization"/>
    <property type="evidence" value="ECO:0007669"/>
    <property type="project" value="TreeGrafter"/>
</dbReference>